<accession>A0A814FYQ7</accession>
<dbReference type="Gene3D" id="1.10.287.370">
    <property type="match status" value="1"/>
</dbReference>
<feature type="region of interest" description="Disordered" evidence="5">
    <location>
        <begin position="234"/>
        <end position="253"/>
    </location>
</feature>
<evidence type="ECO:0000256" key="1">
    <source>
        <dbReference type="ARBA" id="ARBA00004123"/>
    </source>
</evidence>
<dbReference type="InterPro" id="IPR009053">
    <property type="entry name" value="Prefoldin"/>
</dbReference>
<comment type="subcellular location">
    <subcellularLocation>
        <location evidence="1">Nucleus</location>
    </subcellularLocation>
</comment>
<dbReference type="Proteomes" id="UP000681722">
    <property type="component" value="Unassembled WGS sequence"/>
</dbReference>
<dbReference type="PANTHER" id="PTHR15111">
    <property type="entry name" value="RNA POLYMERASE II SUBUNIT 5-MEDIATING PROTEIN NNX3"/>
    <property type="match status" value="1"/>
</dbReference>
<gene>
    <name evidence="6" type="ORF">GPM918_LOCUS13156</name>
    <name evidence="7" type="ORF">SRO942_LOCUS13156</name>
</gene>
<reference evidence="6" key="1">
    <citation type="submission" date="2021-02" db="EMBL/GenBank/DDBJ databases">
        <authorList>
            <person name="Nowell W R."/>
        </authorList>
    </citation>
    <scope>NUCLEOTIDE SEQUENCE</scope>
</reference>
<dbReference type="SUPFAM" id="SSF46579">
    <property type="entry name" value="Prefoldin"/>
    <property type="match status" value="1"/>
</dbReference>
<sequence length="343" mass="40243">MIPQTLEAFERLSTEQDKYLSDVNVNTEKWTKFRSDYLTLKQRLQTMPDVLSYDCMIPFGRLAFIPGKIIHTNELNVLLGENYFVQRSCKQAINIVDRRLINIEKQLEKYNAEYNLFKQQQEYTKDIINEKSNYIDIKEDLQMKEPTVEKSRRENLTDEQIRNERQLLQQRALELADSFKIDESKQINDTKNIPTITTKKKVQWKDNLEQKSPEETDDEEEEEEYQRHSIITIRHSNPQQDQDKQQDNSQNEIKQHSQLKFFHPGEIGRKEGVQKSILKADTENFVVGKDEINRNEASVANPSPSAITAFTGRMIERIPGIPDDTMQNIEPVKRTSKFKASRS</sequence>
<keyword evidence="8" id="KW-1185">Reference proteome</keyword>
<feature type="compositionally biased region" description="Acidic residues" evidence="5">
    <location>
        <begin position="215"/>
        <end position="224"/>
    </location>
</feature>
<dbReference type="GO" id="GO:0003714">
    <property type="term" value="F:transcription corepressor activity"/>
    <property type="evidence" value="ECO:0007669"/>
    <property type="project" value="TreeGrafter"/>
</dbReference>
<dbReference type="InterPro" id="IPR052255">
    <property type="entry name" value="RNA_pol_II_subunit5-mediator"/>
</dbReference>
<keyword evidence="4" id="KW-0175">Coiled coil</keyword>
<name>A0A814FYQ7_9BILA</name>
<dbReference type="GO" id="GO:0003682">
    <property type="term" value="F:chromatin binding"/>
    <property type="evidence" value="ECO:0007669"/>
    <property type="project" value="TreeGrafter"/>
</dbReference>
<dbReference type="AlphaFoldDB" id="A0A814FYQ7"/>
<evidence type="ECO:0000313" key="6">
    <source>
        <dbReference type="EMBL" id="CAF0989054.1"/>
    </source>
</evidence>
<evidence type="ECO:0000313" key="7">
    <source>
        <dbReference type="EMBL" id="CAF3761191.1"/>
    </source>
</evidence>
<evidence type="ECO:0000256" key="4">
    <source>
        <dbReference type="SAM" id="Coils"/>
    </source>
</evidence>
<evidence type="ECO:0000256" key="2">
    <source>
        <dbReference type="ARBA" id="ARBA00023242"/>
    </source>
</evidence>
<comment type="caution">
    <text evidence="6">The sequence shown here is derived from an EMBL/GenBank/DDBJ whole genome shotgun (WGS) entry which is preliminary data.</text>
</comment>
<evidence type="ECO:0000256" key="3">
    <source>
        <dbReference type="ARBA" id="ARBA00038295"/>
    </source>
</evidence>
<dbReference type="GO" id="GO:0000122">
    <property type="term" value="P:negative regulation of transcription by RNA polymerase II"/>
    <property type="evidence" value="ECO:0007669"/>
    <property type="project" value="TreeGrafter"/>
</dbReference>
<comment type="similarity">
    <text evidence="3">Belongs to the RNA polymerase II subunit 5-mediating protein family.</text>
</comment>
<proteinExistence type="inferred from homology"/>
<evidence type="ECO:0000256" key="5">
    <source>
        <dbReference type="SAM" id="MobiDB-lite"/>
    </source>
</evidence>
<feature type="coiled-coil region" evidence="4">
    <location>
        <begin position="93"/>
        <end position="120"/>
    </location>
</feature>
<dbReference type="Pfam" id="PF02996">
    <property type="entry name" value="Prefoldin"/>
    <property type="match status" value="1"/>
</dbReference>
<keyword evidence="2" id="KW-0539">Nucleus</keyword>
<dbReference type="PANTHER" id="PTHR15111:SF0">
    <property type="entry name" value="UNCONVENTIONAL PREFOLDIN RPB5 INTERACTOR 1"/>
    <property type="match status" value="1"/>
</dbReference>
<feature type="region of interest" description="Disordered" evidence="5">
    <location>
        <begin position="207"/>
        <end position="227"/>
    </location>
</feature>
<dbReference type="GO" id="GO:0005634">
    <property type="term" value="C:nucleus"/>
    <property type="evidence" value="ECO:0007669"/>
    <property type="project" value="UniProtKB-SubCell"/>
</dbReference>
<dbReference type="CDD" id="cd23159">
    <property type="entry name" value="Prefoldin_URI1"/>
    <property type="match status" value="1"/>
</dbReference>
<protein>
    <submittedName>
        <fullName evidence="6">Uncharacterized protein</fullName>
    </submittedName>
</protein>
<organism evidence="6 8">
    <name type="scientific">Didymodactylos carnosus</name>
    <dbReference type="NCBI Taxonomy" id="1234261"/>
    <lineage>
        <taxon>Eukaryota</taxon>
        <taxon>Metazoa</taxon>
        <taxon>Spiralia</taxon>
        <taxon>Gnathifera</taxon>
        <taxon>Rotifera</taxon>
        <taxon>Eurotatoria</taxon>
        <taxon>Bdelloidea</taxon>
        <taxon>Philodinida</taxon>
        <taxon>Philodinidae</taxon>
        <taxon>Didymodactylos</taxon>
    </lineage>
</organism>
<evidence type="ECO:0000313" key="8">
    <source>
        <dbReference type="Proteomes" id="UP000663829"/>
    </source>
</evidence>
<dbReference type="InterPro" id="IPR004127">
    <property type="entry name" value="Prefoldin_subunit_alpha"/>
</dbReference>
<dbReference type="EMBL" id="CAJNOQ010002982">
    <property type="protein sequence ID" value="CAF0989054.1"/>
    <property type="molecule type" value="Genomic_DNA"/>
</dbReference>
<dbReference type="GO" id="GO:0019212">
    <property type="term" value="F:phosphatase inhibitor activity"/>
    <property type="evidence" value="ECO:0007669"/>
    <property type="project" value="TreeGrafter"/>
</dbReference>
<dbReference type="EMBL" id="CAJOBC010002982">
    <property type="protein sequence ID" value="CAF3761191.1"/>
    <property type="molecule type" value="Genomic_DNA"/>
</dbReference>
<dbReference type="Proteomes" id="UP000663829">
    <property type="component" value="Unassembled WGS sequence"/>
</dbReference>
<dbReference type="OrthoDB" id="21413at2759"/>